<dbReference type="GeneID" id="9622165"/>
<feature type="transmembrane region" description="Helical" evidence="1">
    <location>
        <begin position="222"/>
        <end position="240"/>
    </location>
</feature>
<name>D8U3H6_VOLCA</name>
<reference evidence="2 3" key="1">
    <citation type="journal article" date="2010" name="Science">
        <title>Genomic analysis of organismal complexity in the multicellular green alga Volvox carteri.</title>
        <authorList>
            <person name="Prochnik S.E."/>
            <person name="Umen J."/>
            <person name="Nedelcu A.M."/>
            <person name="Hallmann A."/>
            <person name="Miller S.M."/>
            <person name="Nishii I."/>
            <person name="Ferris P."/>
            <person name="Kuo A."/>
            <person name="Mitros T."/>
            <person name="Fritz-Laylin L.K."/>
            <person name="Hellsten U."/>
            <person name="Chapman J."/>
            <person name="Simakov O."/>
            <person name="Rensing S.A."/>
            <person name="Terry A."/>
            <person name="Pangilinan J."/>
            <person name="Kapitonov V."/>
            <person name="Jurka J."/>
            <person name="Salamov A."/>
            <person name="Shapiro H."/>
            <person name="Schmutz J."/>
            <person name="Grimwood J."/>
            <person name="Lindquist E."/>
            <person name="Lucas S."/>
            <person name="Grigoriev I.V."/>
            <person name="Schmitt R."/>
            <person name="Kirk D."/>
            <person name="Rokhsar D.S."/>
        </authorList>
    </citation>
    <scope>NUCLEOTIDE SEQUENCE [LARGE SCALE GENOMIC DNA]</scope>
    <source>
        <strain evidence="3">f. Nagariensis / Eve</strain>
    </source>
</reference>
<organism evidence="3">
    <name type="scientific">Volvox carteri f. nagariensis</name>
    <dbReference type="NCBI Taxonomy" id="3068"/>
    <lineage>
        <taxon>Eukaryota</taxon>
        <taxon>Viridiplantae</taxon>
        <taxon>Chlorophyta</taxon>
        <taxon>core chlorophytes</taxon>
        <taxon>Chlorophyceae</taxon>
        <taxon>CS clade</taxon>
        <taxon>Chlamydomonadales</taxon>
        <taxon>Volvocaceae</taxon>
        <taxon>Volvox</taxon>
    </lineage>
</organism>
<dbReference type="EMBL" id="GL378355">
    <property type="protein sequence ID" value="EFJ45757.1"/>
    <property type="molecule type" value="Genomic_DNA"/>
</dbReference>
<accession>D8U3H6</accession>
<proteinExistence type="predicted"/>
<keyword evidence="1" id="KW-1133">Transmembrane helix</keyword>
<dbReference type="KEGG" id="vcn:VOLCADRAFT_105838"/>
<dbReference type="AlphaFoldDB" id="D8U3H6"/>
<dbReference type="RefSeq" id="XP_002953158.1">
    <property type="nucleotide sequence ID" value="XM_002953112.1"/>
</dbReference>
<sequence>MDAAENLEQVSSVHMAAPALAVLQQLRKDLSKQQAQKLLDNHRNFLQLGTCSFGRRGQTSYALRTEAEVQRLCNIANISDENVAHFWSRGVGLRLRAADAHAHHAKTYRLLRRPSDSPSPLEASVPSAHRLGRLRRAFAERAVGLFGRRVSQAARPHRRPVGATSSGVANRRRPRSLHAIRGAETAAVFQHACHSCCKLAPVLFHLGTIALRPSFTTRRDVSCARAVAVLLFFFFWLWFLCF</sequence>
<dbReference type="InParanoid" id="D8U3H6"/>
<evidence type="ECO:0000313" key="2">
    <source>
        <dbReference type="EMBL" id="EFJ45757.1"/>
    </source>
</evidence>
<protein>
    <submittedName>
        <fullName evidence="2">Uncharacterized protein</fullName>
    </submittedName>
</protein>
<dbReference type="Proteomes" id="UP000001058">
    <property type="component" value="Unassembled WGS sequence"/>
</dbReference>
<evidence type="ECO:0000313" key="3">
    <source>
        <dbReference type="Proteomes" id="UP000001058"/>
    </source>
</evidence>
<keyword evidence="1" id="KW-0472">Membrane</keyword>
<evidence type="ECO:0000256" key="1">
    <source>
        <dbReference type="SAM" id="Phobius"/>
    </source>
</evidence>
<keyword evidence="1" id="KW-0812">Transmembrane</keyword>
<gene>
    <name evidence="2" type="ORF">VOLCADRAFT_105838</name>
</gene>
<keyword evidence="3" id="KW-1185">Reference proteome</keyword>